<dbReference type="Pfam" id="PF00082">
    <property type="entry name" value="Peptidase_S8"/>
    <property type="match status" value="1"/>
</dbReference>
<dbReference type="GO" id="GO:0005615">
    <property type="term" value="C:extracellular space"/>
    <property type="evidence" value="ECO:0007669"/>
    <property type="project" value="TreeGrafter"/>
</dbReference>
<evidence type="ECO:0000256" key="2">
    <source>
        <dbReference type="ARBA" id="ARBA00022670"/>
    </source>
</evidence>
<keyword evidence="4 5" id="KW-0720">Serine protease</keyword>
<evidence type="ECO:0000256" key="3">
    <source>
        <dbReference type="ARBA" id="ARBA00022801"/>
    </source>
</evidence>
<dbReference type="PROSITE" id="PS00138">
    <property type="entry name" value="SUBTILASE_SER"/>
    <property type="match status" value="1"/>
</dbReference>
<organism evidence="10 11">
    <name type="scientific">Kineococcus xinjiangensis</name>
    <dbReference type="NCBI Taxonomy" id="512762"/>
    <lineage>
        <taxon>Bacteria</taxon>
        <taxon>Bacillati</taxon>
        <taxon>Actinomycetota</taxon>
        <taxon>Actinomycetes</taxon>
        <taxon>Kineosporiales</taxon>
        <taxon>Kineosporiaceae</taxon>
        <taxon>Kineococcus</taxon>
    </lineage>
</organism>
<dbReference type="Gene3D" id="3.30.70.80">
    <property type="entry name" value="Peptidase S8 propeptide/proteinase inhibitor I9"/>
    <property type="match status" value="1"/>
</dbReference>
<evidence type="ECO:0000256" key="5">
    <source>
        <dbReference type="PROSITE-ProRule" id="PRU01240"/>
    </source>
</evidence>
<comment type="caution">
    <text evidence="10">The sequence shown here is derived from an EMBL/GenBank/DDBJ whole genome shotgun (WGS) entry which is preliminary data.</text>
</comment>
<dbReference type="InterPro" id="IPR023827">
    <property type="entry name" value="Peptidase_S8_Asp-AS"/>
</dbReference>
<evidence type="ECO:0000256" key="6">
    <source>
        <dbReference type="RuleBase" id="RU003355"/>
    </source>
</evidence>
<dbReference type="GO" id="GO:0006508">
    <property type="term" value="P:proteolysis"/>
    <property type="evidence" value="ECO:0007669"/>
    <property type="project" value="UniProtKB-KW"/>
</dbReference>
<dbReference type="CDD" id="cd04077">
    <property type="entry name" value="Peptidases_S8_PCSK9_ProteinaseK_like"/>
    <property type="match status" value="1"/>
</dbReference>
<evidence type="ECO:0000259" key="9">
    <source>
        <dbReference type="Pfam" id="PF05922"/>
    </source>
</evidence>
<feature type="active site" description="Charge relay system" evidence="5">
    <location>
        <position position="181"/>
    </location>
</feature>
<evidence type="ECO:0000256" key="7">
    <source>
        <dbReference type="SAM" id="SignalP"/>
    </source>
</evidence>
<dbReference type="Proteomes" id="UP000239485">
    <property type="component" value="Unassembled WGS sequence"/>
</dbReference>
<dbReference type="InterPro" id="IPR023828">
    <property type="entry name" value="Peptidase_S8_Ser-AS"/>
</dbReference>
<dbReference type="AlphaFoldDB" id="A0A2S6IHX5"/>
<dbReference type="PROSITE" id="PS00137">
    <property type="entry name" value="SUBTILASE_HIS"/>
    <property type="match status" value="1"/>
</dbReference>
<dbReference type="InterPro" id="IPR050131">
    <property type="entry name" value="Peptidase_S8_subtilisin-like"/>
</dbReference>
<feature type="chain" id="PRO_5015478958" evidence="7">
    <location>
        <begin position="27"/>
        <end position="386"/>
    </location>
</feature>
<protein>
    <submittedName>
        <fullName evidence="10">Peptidase inhibitor I9</fullName>
    </submittedName>
</protein>
<dbReference type="InterPro" id="IPR036852">
    <property type="entry name" value="Peptidase_S8/S53_dom_sf"/>
</dbReference>
<feature type="domain" description="Peptidase S8/S53" evidence="8">
    <location>
        <begin position="148"/>
        <end position="367"/>
    </location>
</feature>
<accession>A0A2S6IHX5</accession>
<dbReference type="PROSITE" id="PS00136">
    <property type="entry name" value="SUBTILASE_ASP"/>
    <property type="match status" value="1"/>
</dbReference>
<dbReference type="RefSeq" id="WP_211291112.1">
    <property type="nucleotide sequence ID" value="NZ_PTJD01000009.1"/>
</dbReference>
<keyword evidence="2 5" id="KW-0645">Protease</keyword>
<evidence type="ECO:0000313" key="11">
    <source>
        <dbReference type="Proteomes" id="UP000239485"/>
    </source>
</evidence>
<dbReference type="PANTHER" id="PTHR43806">
    <property type="entry name" value="PEPTIDASE S8"/>
    <property type="match status" value="1"/>
</dbReference>
<keyword evidence="7" id="KW-0732">Signal</keyword>
<evidence type="ECO:0000259" key="8">
    <source>
        <dbReference type="Pfam" id="PF00082"/>
    </source>
</evidence>
<feature type="active site" description="Charge relay system" evidence="5">
    <location>
        <position position="331"/>
    </location>
</feature>
<dbReference type="SUPFAM" id="SSF52743">
    <property type="entry name" value="Subtilisin-like"/>
    <property type="match status" value="1"/>
</dbReference>
<dbReference type="Pfam" id="PF05922">
    <property type="entry name" value="Inhibitor_I9"/>
    <property type="match status" value="1"/>
</dbReference>
<keyword evidence="3 5" id="KW-0378">Hydrolase</keyword>
<name>A0A2S6IHX5_9ACTN</name>
<evidence type="ECO:0000256" key="1">
    <source>
        <dbReference type="ARBA" id="ARBA00011073"/>
    </source>
</evidence>
<evidence type="ECO:0000313" key="10">
    <source>
        <dbReference type="EMBL" id="PPK93798.1"/>
    </source>
</evidence>
<dbReference type="InterPro" id="IPR034193">
    <property type="entry name" value="PCSK9_ProteinaseK-like"/>
</dbReference>
<gene>
    <name evidence="10" type="ORF">CLV92_10974</name>
</gene>
<feature type="signal peptide" evidence="7">
    <location>
        <begin position="1"/>
        <end position="26"/>
    </location>
</feature>
<dbReference type="SUPFAM" id="SSF54897">
    <property type="entry name" value="Protease propeptides/inhibitors"/>
    <property type="match status" value="1"/>
</dbReference>
<dbReference type="InterPro" id="IPR037045">
    <property type="entry name" value="S8pro/Inhibitor_I9_sf"/>
</dbReference>
<dbReference type="PROSITE" id="PS51892">
    <property type="entry name" value="SUBTILASE"/>
    <property type="match status" value="1"/>
</dbReference>
<dbReference type="EMBL" id="PTJD01000009">
    <property type="protein sequence ID" value="PPK93798.1"/>
    <property type="molecule type" value="Genomic_DNA"/>
</dbReference>
<dbReference type="InterPro" id="IPR022398">
    <property type="entry name" value="Peptidase_S8_His-AS"/>
</dbReference>
<dbReference type="PANTHER" id="PTHR43806:SF11">
    <property type="entry name" value="CEREVISIN-RELATED"/>
    <property type="match status" value="1"/>
</dbReference>
<dbReference type="InterPro" id="IPR010259">
    <property type="entry name" value="S8pro/Inhibitor_I9"/>
</dbReference>
<comment type="similarity">
    <text evidence="1 5 6">Belongs to the peptidase S8 family.</text>
</comment>
<feature type="active site" description="Charge relay system" evidence="5">
    <location>
        <position position="150"/>
    </location>
</feature>
<dbReference type="InterPro" id="IPR000209">
    <property type="entry name" value="Peptidase_S8/S53_dom"/>
</dbReference>
<dbReference type="FunFam" id="3.40.50.200:FF:000014">
    <property type="entry name" value="Proteinase K"/>
    <property type="match status" value="1"/>
</dbReference>
<dbReference type="Gene3D" id="3.40.50.200">
    <property type="entry name" value="Peptidase S8/S53 domain"/>
    <property type="match status" value="1"/>
</dbReference>
<evidence type="ECO:0000256" key="4">
    <source>
        <dbReference type="ARBA" id="ARBA00022825"/>
    </source>
</evidence>
<dbReference type="InterPro" id="IPR015500">
    <property type="entry name" value="Peptidase_S8_subtilisin-rel"/>
</dbReference>
<reference evidence="10 11" key="1">
    <citation type="submission" date="2018-02" db="EMBL/GenBank/DDBJ databases">
        <title>Genomic Encyclopedia of Archaeal and Bacterial Type Strains, Phase II (KMG-II): from individual species to whole genera.</title>
        <authorList>
            <person name="Goeker M."/>
        </authorList>
    </citation>
    <scope>NUCLEOTIDE SEQUENCE [LARGE SCALE GENOMIC DNA]</scope>
    <source>
        <strain evidence="10 11">DSM 22857</strain>
    </source>
</reference>
<keyword evidence="11" id="KW-1185">Reference proteome</keyword>
<feature type="domain" description="Inhibitor I9" evidence="9">
    <location>
        <begin position="64"/>
        <end position="105"/>
    </location>
</feature>
<dbReference type="PRINTS" id="PR00723">
    <property type="entry name" value="SUBTILISIN"/>
</dbReference>
<proteinExistence type="inferred from homology"/>
<dbReference type="GO" id="GO:0004252">
    <property type="term" value="F:serine-type endopeptidase activity"/>
    <property type="evidence" value="ECO:0007669"/>
    <property type="project" value="UniProtKB-UniRule"/>
</dbReference>
<sequence length="386" mass="38901">MNRTALLAPLAAVALGLTCAASPAAAAPGSEVRVTSAGANAVKGSYIVTLEDGADARGLARALQVSPRYVYTSALNGFAATLTDGQVRALQRNAAVAAIEEDQVATVDATQPITTSGLYGLDRIDQRNLPLSGGYTYNTGAGNVYAYVIDTGIATSHSQFGGRASNVYDALGGNGQDCQGHGTHVAGTIGASTYGVAKNVRLRGLRVLGCDGSGSTSGIISAVDWLRRNHTRPAVANMSLGGGYSSALNTAVTNLANAGVATAVAAGNENANACNVSPASASNVVTVAASDRNDTRASFSNYGSCVETYAPGVNITSTWLNGGSNTISGTSMASPHVAGVMALYKSANPSASSSAVNNWIVSGATTSVVRSNPSGTPNRLLFKSTL</sequence>